<feature type="signal peptide" evidence="10">
    <location>
        <begin position="1"/>
        <end position="25"/>
    </location>
</feature>
<feature type="transmembrane region" description="Helical" evidence="9">
    <location>
        <begin position="44"/>
        <end position="63"/>
    </location>
</feature>
<feature type="transmembrane region" description="Helical" evidence="9">
    <location>
        <begin position="210"/>
        <end position="232"/>
    </location>
</feature>
<dbReference type="Pfam" id="PF00003">
    <property type="entry name" value="7tm_3"/>
    <property type="match status" value="1"/>
</dbReference>
<dbReference type="PROSITE" id="PS50259">
    <property type="entry name" value="G_PROTEIN_RECEP_F3_4"/>
    <property type="match status" value="1"/>
</dbReference>
<reference evidence="13" key="1">
    <citation type="submission" date="2025-08" db="UniProtKB">
        <authorList>
            <consortium name="RefSeq"/>
        </authorList>
    </citation>
    <scope>IDENTIFICATION</scope>
</reference>
<feature type="chain" id="PRO_5034959329" evidence="10">
    <location>
        <begin position="26"/>
        <end position="328"/>
    </location>
</feature>
<evidence type="ECO:0000256" key="1">
    <source>
        <dbReference type="ARBA" id="ARBA00004141"/>
    </source>
</evidence>
<evidence type="ECO:0000256" key="4">
    <source>
        <dbReference type="ARBA" id="ARBA00023040"/>
    </source>
</evidence>
<dbReference type="GO" id="GO:0004965">
    <property type="term" value="F:G protein-coupled GABA receptor activity"/>
    <property type="evidence" value="ECO:0007669"/>
    <property type="project" value="InterPro"/>
</dbReference>
<evidence type="ECO:0000313" key="13">
    <source>
        <dbReference type="RefSeq" id="XP_022088654.1"/>
    </source>
</evidence>
<organism evidence="12 13">
    <name type="scientific">Acanthaster planci</name>
    <name type="common">Crown-of-thorns starfish</name>
    <dbReference type="NCBI Taxonomy" id="133434"/>
    <lineage>
        <taxon>Eukaryota</taxon>
        <taxon>Metazoa</taxon>
        <taxon>Echinodermata</taxon>
        <taxon>Eleutherozoa</taxon>
        <taxon>Asterozoa</taxon>
        <taxon>Asteroidea</taxon>
        <taxon>Valvatacea</taxon>
        <taxon>Valvatida</taxon>
        <taxon>Acanthasteridae</taxon>
        <taxon>Acanthaster</taxon>
    </lineage>
</organism>
<dbReference type="CDD" id="cd15047">
    <property type="entry name" value="7tmC_GABA-B-like"/>
    <property type="match status" value="1"/>
</dbReference>
<keyword evidence="10" id="KW-0732">Signal</keyword>
<comment type="subcellular location">
    <subcellularLocation>
        <location evidence="1">Membrane</location>
        <topology evidence="1">Multi-pass membrane protein</topology>
    </subcellularLocation>
</comment>
<feature type="domain" description="G-protein coupled receptors family 3 profile" evidence="11">
    <location>
        <begin position="1"/>
        <end position="254"/>
    </location>
</feature>
<evidence type="ECO:0000256" key="7">
    <source>
        <dbReference type="ARBA" id="ARBA00023180"/>
    </source>
</evidence>
<dbReference type="AlphaFoldDB" id="A0A8B7Y625"/>
<evidence type="ECO:0000256" key="3">
    <source>
        <dbReference type="ARBA" id="ARBA00022989"/>
    </source>
</evidence>
<keyword evidence="8" id="KW-0807">Transducer</keyword>
<evidence type="ECO:0000256" key="6">
    <source>
        <dbReference type="ARBA" id="ARBA00023170"/>
    </source>
</evidence>
<feature type="transmembrane region" description="Helical" evidence="9">
    <location>
        <begin position="187"/>
        <end position="204"/>
    </location>
</feature>
<keyword evidence="3 9" id="KW-1133">Transmembrane helix</keyword>
<evidence type="ECO:0000313" key="12">
    <source>
        <dbReference type="Proteomes" id="UP000694845"/>
    </source>
</evidence>
<protein>
    <submittedName>
        <fullName evidence="13">Gamma-aminobutyric acid type B receptor subunit 2-like</fullName>
    </submittedName>
</protein>
<keyword evidence="2 9" id="KW-0812">Transmembrane</keyword>
<keyword evidence="7" id="KW-0325">Glycoprotein</keyword>
<dbReference type="PRINTS" id="PR01176">
    <property type="entry name" value="GABABRECEPTR"/>
</dbReference>
<dbReference type="PANTHER" id="PTHR10519">
    <property type="entry name" value="GABA-B RECEPTOR"/>
    <property type="match status" value="1"/>
</dbReference>
<keyword evidence="12" id="KW-1185">Reference proteome</keyword>
<dbReference type="GeneID" id="110978180"/>
<dbReference type="PANTHER" id="PTHR10519:SF74">
    <property type="entry name" value="GAMMA-AMINOBUTYRIC ACID TYPE B RECEPTOR SUBUNIT 2"/>
    <property type="match status" value="1"/>
</dbReference>
<dbReference type="KEGG" id="aplc:110978180"/>
<dbReference type="InterPro" id="IPR017978">
    <property type="entry name" value="GPCR_3_C"/>
</dbReference>
<evidence type="ECO:0000256" key="8">
    <source>
        <dbReference type="ARBA" id="ARBA00023224"/>
    </source>
</evidence>
<dbReference type="InterPro" id="IPR002455">
    <property type="entry name" value="GPCR3_GABA-B"/>
</dbReference>
<evidence type="ECO:0000256" key="5">
    <source>
        <dbReference type="ARBA" id="ARBA00023136"/>
    </source>
</evidence>
<keyword evidence="6" id="KW-0675">Receptor</keyword>
<feature type="transmembrane region" description="Helical" evidence="9">
    <location>
        <begin position="84"/>
        <end position="107"/>
    </location>
</feature>
<gene>
    <name evidence="13" type="primary">LOC110978180</name>
</gene>
<evidence type="ECO:0000256" key="2">
    <source>
        <dbReference type="ARBA" id="ARBA00022692"/>
    </source>
</evidence>
<evidence type="ECO:0000259" key="11">
    <source>
        <dbReference type="PROSITE" id="PS50259"/>
    </source>
</evidence>
<dbReference type="Proteomes" id="UP000694845">
    <property type="component" value="Unplaced"/>
</dbReference>
<name>A0A8B7Y625_ACAPL</name>
<dbReference type="OMA" id="YCASTHE"/>
<keyword evidence="5 9" id="KW-0472">Membrane</keyword>
<proteinExistence type="predicted"/>
<dbReference type="GO" id="GO:0007214">
    <property type="term" value="P:gamma-aminobutyric acid signaling pathway"/>
    <property type="evidence" value="ECO:0007669"/>
    <property type="project" value="TreeGrafter"/>
</dbReference>
<feature type="transmembrane region" description="Helical" evidence="9">
    <location>
        <begin position="145"/>
        <end position="167"/>
    </location>
</feature>
<dbReference type="GO" id="GO:0038039">
    <property type="term" value="C:G protein-coupled receptor heterodimeric complex"/>
    <property type="evidence" value="ECO:0007669"/>
    <property type="project" value="TreeGrafter"/>
</dbReference>
<dbReference type="OrthoDB" id="2150267at2759"/>
<dbReference type="RefSeq" id="XP_022088654.1">
    <property type="nucleotide sequence ID" value="XM_022232962.1"/>
</dbReference>
<accession>A0A8B7Y625</accession>
<evidence type="ECO:0000256" key="10">
    <source>
        <dbReference type="SAM" id="SignalP"/>
    </source>
</evidence>
<sequence length="328" mass="36209">MSSPSLSNLTIVGCLLLQASVFTTALDATQISDWSFIVKCHLERIFISLGVSFAFGSTLMKTYRIHAIFTLAVKRFKQIDLPDWKLISGVFGLVLTDCVIFVTWIAVDVMTVHTVTLKPRLDMTEPEKEIFDVPEIRYCASTHEVYFIAALYITKGIVLTFGLFLAWETRNIAVSRLSDSKSIAASVYIVALSIALTIPTIASVNDDANITVLVAGVVIVTVSTSVLCLNFVPKVYVLLTMQDRDITLSMMQSMGYGKPTEPTAANTSHLSSGTETTGHTVRLRLKLDQKQGELNQLLSEVRLKFCERTGDATSFEGAFYDVTNHVEQ</sequence>
<keyword evidence="4" id="KW-0297">G-protein coupled receptor</keyword>
<evidence type="ECO:0000256" key="9">
    <source>
        <dbReference type="SAM" id="Phobius"/>
    </source>
</evidence>